<dbReference type="PIRSF" id="PIRSF001112">
    <property type="entry name" value="Epoxide_hydrolase"/>
    <property type="match status" value="1"/>
</dbReference>
<evidence type="ECO:0000256" key="2">
    <source>
        <dbReference type="ARBA" id="ARBA00022797"/>
    </source>
</evidence>
<gene>
    <name evidence="6" type="ORF">NC998_26715</name>
</gene>
<protein>
    <submittedName>
        <fullName evidence="6">Epoxide hydrolase</fullName>
    </submittedName>
</protein>
<feature type="transmembrane region" description="Helical" evidence="4">
    <location>
        <begin position="21"/>
        <end position="44"/>
    </location>
</feature>
<evidence type="ECO:0000256" key="4">
    <source>
        <dbReference type="SAM" id="Phobius"/>
    </source>
</evidence>
<dbReference type="Pfam" id="PF06441">
    <property type="entry name" value="EHN"/>
    <property type="match status" value="1"/>
</dbReference>
<dbReference type="RefSeq" id="WP_199299347.1">
    <property type="nucleotide sequence ID" value="NZ_JAMPKM010000039.1"/>
</dbReference>
<dbReference type="Gene3D" id="3.40.50.1820">
    <property type="entry name" value="alpha/beta hydrolase"/>
    <property type="match status" value="1"/>
</dbReference>
<dbReference type="SUPFAM" id="SSF53474">
    <property type="entry name" value="alpha/beta-Hydrolases"/>
    <property type="match status" value="1"/>
</dbReference>
<keyword evidence="7" id="KW-1185">Reference proteome</keyword>
<sequence length="458" mass="50784">MTKPKKVHYKNKTRTTGTFVMLLRLLVVLFAATVLLALPIHMLAQQSAQTGAQIQVEGEAIATQDNAIRPFRVHVPQEAIEDLRRRIAATRWPDKETVADQSQGVQLATMKELGRYWGTKYDWRKAEAKLNALPQFVTNIDGLDIHFIHVRSKHPNALPLLITHGWPGSVIEQLKLIGPLTDPTAYRGRVEDAFDLVIPSIPGYGFSGKPTGTGWDPDRIARAWVELMRRLGYTRYVAQGGDWGSPITSAMARQGPAGLLGIHINLPATIPPDVAPVLASGGPAPAGLSEKERAAFDSLDTFNKKERAYAVIMGTRPQTIGYGITDSPIGLAAWLLGHPGFTQWTSSSDSAKSPTKDEVLDDITLYWLTNSAVSSARLYWENKTSLLNAIAQKTAEIWLPVAITVFPGEIYRAPETWSRRAYRNLIYFHEADRGGHFAAWEEPQLFSEEIRAAFKSLR</sequence>
<dbReference type="Proteomes" id="UP001464891">
    <property type="component" value="Unassembled WGS sequence"/>
</dbReference>
<keyword evidence="2" id="KW-0058">Aromatic hydrocarbons catabolism</keyword>
<organism evidence="6 7">
    <name type="scientific">Trichocoleus desertorum GB2-A4</name>
    <dbReference type="NCBI Taxonomy" id="2933944"/>
    <lineage>
        <taxon>Bacteria</taxon>
        <taxon>Bacillati</taxon>
        <taxon>Cyanobacteriota</taxon>
        <taxon>Cyanophyceae</taxon>
        <taxon>Leptolyngbyales</taxon>
        <taxon>Trichocoleusaceae</taxon>
        <taxon>Trichocoleus</taxon>
    </lineage>
</organism>
<keyword evidence="3 6" id="KW-0378">Hydrolase</keyword>
<evidence type="ECO:0000259" key="5">
    <source>
        <dbReference type="Pfam" id="PF06441"/>
    </source>
</evidence>
<keyword evidence="4" id="KW-0472">Membrane</keyword>
<dbReference type="PANTHER" id="PTHR21661">
    <property type="entry name" value="EPOXIDE HYDROLASE 1-RELATED"/>
    <property type="match status" value="1"/>
</dbReference>
<evidence type="ECO:0000256" key="3">
    <source>
        <dbReference type="ARBA" id="ARBA00022801"/>
    </source>
</evidence>
<comment type="caution">
    <text evidence="6">The sequence shown here is derived from an EMBL/GenBank/DDBJ whole genome shotgun (WGS) entry which is preliminary data.</text>
</comment>
<dbReference type="GO" id="GO:0016787">
    <property type="term" value="F:hydrolase activity"/>
    <property type="evidence" value="ECO:0007669"/>
    <property type="project" value="UniProtKB-KW"/>
</dbReference>
<reference evidence="6 7" key="1">
    <citation type="submission" date="2022-04" db="EMBL/GenBank/DDBJ databases">
        <title>Positive selection, recombination, and allopatry shape intraspecific diversity of widespread and dominant cyanobacteria.</title>
        <authorList>
            <person name="Wei J."/>
            <person name="Shu W."/>
            <person name="Hu C."/>
        </authorList>
    </citation>
    <scope>NUCLEOTIDE SEQUENCE [LARGE SCALE GENOMIC DNA]</scope>
    <source>
        <strain evidence="6 7">GB2-A4</strain>
    </source>
</reference>
<evidence type="ECO:0000256" key="1">
    <source>
        <dbReference type="ARBA" id="ARBA00010088"/>
    </source>
</evidence>
<dbReference type="InterPro" id="IPR000639">
    <property type="entry name" value="Epox_hydrolase-like"/>
</dbReference>
<feature type="domain" description="Epoxide hydrolase N-terminal" evidence="5">
    <location>
        <begin position="68"/>
        <end position="172"/>
    </location>
</feature>
<dbReference type="PRINTS" id="PR00412">
    <property type="entry name" value="EPOXHYDRLASE"/>
</dbReference>
<dbReference type="PANTHER" id="PTHR21661:SF35">
    <property type="entry name" value="EPOXIDE HYDROLASE"/>
    <property type="match status" value="1"/>
</dbReference>
<accession>A0ABV0JFX2</accession>
<keyword evidence="4" id="KW-0812">Transmembrane</keyword>
<dbReference type="InterPro" id="IPR016292">
    <property type="entry name" value="Epoxide_hydrolase"/>
</dbReference>
<evidence type="ECO:0000313" key="6">
    <source>
        <dbReference type="EMBL" id="MEP0820687.1"/>
    </source>
</evidence>
<comment type="similarity">
    <text evidence="1">Belongs to the peptidase S33 family.</text>
</comment>
<evidence type="ECO:0000313" key="7">
    <source>
        <dbReference type="Proteomes" id="UP001464891"/>
    </source>
</evidence>
<dbReference type="EMBL" id="JAMPKM010000039">
    <property type="protein sequence ID" value="MEP0820687.1"/>
    <property type="molecule type" value="Genomic_DNA"/>
</dbReference>
<dbReference type="InterPro" id="IPR010497">
    <property type="entry name" value="Epoxide_hydro_N"/>
</dbReference>
<keyword evidence="4" id="KW-1133">Transmembrane helix</keyword>
<dbReference type="InterPro" id="IPR029058">
    <property type="entry name" value="AB_hydrolase_fold"/>
</dbReference>
<name>A0ABV0JFX2_9CYAN</name>
<proteinExistence type="inferred from homology"/>